<reference evidence="1 2" key="1">
    <citation type="journal article" date="2019" name="Nat. Med.">
        <title>A library of human gut bacterial isolates paired with longitudinal multiomics data enables mechanistic microbiome research.</title>
        <authorList>
            <person name="Poyet M."/>
            <person name="Groussin M."/>
            <person name="Gibbons S.M."/>
            <person name="Avila-Pacheco J."/>
            <person name="Jiang X."/>
            <person name="Kearney S.M."/>
            <person name="Perrotta A.R."/>
            <person name="Berdy B."/>
            <person name="Zhao S."/>
            <person name="Lieberman T.D."/>
            <person name="Swanson P.K."/>
            <person name="Smith M."/>
            <person name="Roesemann S."/>
            <person name="Alexander J.E."/>
            <person name="Rich S.A."/>
            <person name="Livny J."/>
            <person name="Vlamakis H."/>
            <person name="Clish C."/>
            <person name="Bullock K."/>
            <person name="Deik A."/>
            <person name="Scott J."/>
            <person name="Pierce K.A."/>
            <person name="Xavier R.J."/>
            <person name="Alm E.J."/>
        </authorList>
    </citation>
    <scope>NUCLEOTIDE SEQUENCE [LARGE SCALE GENOMIC DNA]</scope>
    <source>
        <strain evidence="1 2">BIOML-A156</strain>
    </source>
</reference>
<protein>
    <submittedName>
        <fullName evidence="1">Uncharacterized protein</fullName>
    </submittedName>
</protein>
<name>A0A6I0SBL1_BACT4</name>
<dbReference type="Proteomes" id="UP000488521">
    <property type="component" value="Unassembled WGS sequence"/>
</dbReference>
<evidence type="ECO:0000313" key="1">
    <source>
        <dbReference type="EMBL" id="KAB4474732.1"/>
    </source>
</evidence>
<accession>A0A6I0SBL1</accession>
<dbReference type="EMBL" id="WCRS01000005">
    <property type="protein sequence ID" value="KAB4474732.1"/>
    <property type="molecule type" value="Genomic_DNA"/>
</dbReference>
<gene>
    <name evidence="1" type="ORF">GAN59_10165</name>
</gene>
<sequence length="159" mass="18163">MTLFLFSEILLFVPLCQFDNLPAYFFQFTGFFGKFVEKRKRFLLPVNGMDGLYTLVVVVSYSSELLIESGELGVIFLRFLINLHYLELSTEDTGKDKFGFVFHARLLEHGDKLFVLSVIETEVIAVRARVCQHLAPCGATDSCFIFHNMNNLGSSTWEN</sequence>
<evidence type="ECO:0000313" key="2">
    <source>
        <dbReference type="Proteomes" id="UP000488521"/>
    </source>
</evidence>
<dbReference type="AlphaFoldDB" id="A0A6I0SBL1"/>
<comment type="caution">
    <text evidence="1">The sequence shown here is derived from an EMBL/GenBank/DDBJ whole genome shotgun (WGS) entry which is preliminary data.</text>
</comment>
<proteinExistence type="predicted"/>
<organism evidence="1 2">
    <name type="scientific">Bacteroides thetaiotaomicron</name>
    <dbReference type="NCBI Taxonomy" id="818"/>
    <lineage>
        <taxon>Bacteria</taxon>
        <taxon>Pseudomonadati</taxon>
        <taxon>Bacteroidota</taxon>
        <taxon>Bacteroidia</taxon>
        <taxon>Bacteroidales</taxon>
        <taxon>Bacteroidaceae</taxon>
        <taxon>Bacteroides</taxon>
    </lineage>
</organism>